<accession>A0A6P6U320</accession>
<dbReference type="RefSeq" id="XP_027085013.1">
    <property type="nucleotide sequence ID" value="XM_027229212.1"/>
</dbReference>
<evidence type="ECO:0000256" key="1">
    <source>
        <dbReference type="ARBA" id="ARBA00004286"/>
    </source>
</evidence>
<organism evidence="6 7">
    <name type="scientific">Coffea arabica</name>
    <name type="common">Arabian coffee</name>
    <dbReference type="NCBI Taxonomy" id="13443"/>
    <lineage>
        <taxon>Eukaryota</taxon>
        <taxon>Viridiplantae</taxon>
        <taxon>Streptophyta</taxon>
        <taxon>Embryophyta</taxon>
        <taxon>Tracheophyta</taxon>
        <taxon>Spermatophyta</taxon>
        <taxon>Magnoliopsida</taxon>
        <taxon>eudicotyledons</taxon>
        <taxon>Gunneridae</taxon>
        <taxon>Pentapetalae</taxon>
        <taxon>asterids</taxon>
        <taxon>lamiids</taxon>
        <taxon>Gentianales</taxon>
        <taxon>Rubiaceae</taxon>
        <taxon>Ixoroideae</taxon>
        <taxon>Gardenieae complex</taxon>
        <taxon>Bertiereae - Coffeeae clade</taxon>
        <taxon>Coffeeae</taxon>
        <taxon>Coffea</taxon>
    </lineage>
</organism>
<protein>
    <submittedName>
        <fullName evidence="7 8">Histone-lysine N-methyltransferase, H3 lysine-9 specific SUVH6-like</fullName>
    </submittedName>
</protein>
<dbReference type="GO" id="GO:0042054">
    <property type="term" value="F:histone methyltransferase activity"/>
    <property type="evidence" value="ECO:0007669"/>
    <property type="project" value="TreeGrafter"/>
</dbReference>
<dbReference type="GO" id="GO:0003690">
    <property type="term" value="F:double-stranded DNA binding"/>
    <property type="evidence" value="ECO:0007669"/>
    <property type="project" value="TreeGrafter"/>
</dbReference>
<evidence type="ECO:0000259" key="5">
    <source>
        <dbReference type="PROSITE" id="PS51015"/>
    </source>
</evidence>
<reference evidence="7" key="2">
    <citation type="submission" date="2025-04" db="UniProtKB">
        <authorList>
            <consortium name="RefSeq"/>
        </authorList>
    </citation>
    <scope>IDENTIFICATION</scope>
    <source>
        <tissue evidence="7 8">Leaves</tissue>
    </source>
</reference>
<dbReference type="Pfam" id="PF02182">
    <property type="entry name" value="SAD_SRA"/>
    <property type="match status" value="1"/>
</dbReference>
<evidence type="ECO:0000256" key="2">
    <source>
        <dbReference type="ARBA" id="ARBA00023242"/>
    </source>
</evidence>
<dbReference type="PANTHER" id="PTHR45660:SF46">
    <property type="entry name" value="HISTONE-LYSINE N-METHYLTRANSFERASE, H3 LYSINE-9 SPECIFIC SUVH6"/>
    <property type="match status" value="1"/>
</dbReference>
<evidence type="ECO:0000313" key="7">
    <source>
        <dbReference type="RefSeq" id="XP_027085013.1"/>
    </source>
</evidence>
<feature type="compositionally biased region" description="Polar residues" evidence="4">
    <location>
        <begin position="151"/>
        <end position="160"/>
    </location>
</feature>
<dbReference type="Proteomes" id="UP001652660">
    <property type="component" value="Chromosome 8c"/>
</dbReference>
<feature type="region of interest" description="Disordered" evidence="4">
    <location>
        <begin position="103"/>
        <end position="170"/>
    </location>
</feature>
<feature type="region of interest" description="Disordered" evidence="4">
    <location>
        <begin position="1"/>
        <end position="38"/>
    </location>
</feature>
<dbReference type="PANTHER" id="PTHR45660">
    <property type="entry name" value="HISTONE-LYSINE N-METHYLTRANSFERASE SETMAR"/>
    <property type="match status" value="1"/>
</dbReference>
<dbReference type="RefSeq" id="XP_071920176.1">
    <property type="nucleotide sequence ID" value="XM_072064075.1"/>
</dbReference>
<evidence type="ECO:0000256" key="4">
    <source>
        <dbReference type="SAM" id="MobiDB-lite"/>
    </source>
</evidence>
<dbReference type="SMART" id="SM00466">
    <property type="entry name" value="SRA"/>
    <property type="match status" value="1"/>
</dbReference>
<dbReference type="GO" id="GO:0005694">
    <property type="term" value="C:chromosome"/>
    <property type="evidence" value="ECO:0007669"/>
    <property type="project" value="UniProtKB-SubCell"/>
</dbReference>
<feature type="domain" description="YDG" evidence="5">
    <location>
        <begin position="217"/>
        <end position="358"/>
    </location>
</feature>
<evidence type="ECO:0000313" key="8">
    <source>
        <dbReference type="RefSeq" id="XP_071920176.1"/>
    </source>
</evidence>
<evidence type="ECO:0000313" key="6">
    <source>
        <dbReference type="Proteomes" id="UP001652660"/>
    </source>
</evidence>
<dbReference type="Gene3D" id="2.30.280.10">
    <property type="entry name" value="SRA-YDG"/>
    <property type="match status" value="1"/>
</dbReference>
<dbReference type="AlphaFoldDB" id="A0A6P6U320"/>
<keyword evidence="6" id="KW-1185">Reference proteome</keyword>
<dbReference type="InterPro" id="IPR036987">
    <property type="entry name" value="SRA-YDG_sf"/>
</dbReference>
<comment type="subcellular location">
    <subcellularLocation>
        <location evidence="1">Chromosome</location>
    </subcellularLocation>
    <subcellularLocation>
        <location evidence="3">Nucleus</location>
    </subcellularLocation>
</comment>
<feature type="compositionally biased region" description="Low complexity" evidence="4">
    <location>
        <begin position="107"/>
        <end position="116"/>
    </location>
</feature>
<dbReference type="SUPFAM" id="SSF88697">
    <property type="entry name" value="PUA domain-like"/>
    <property type="match status" value="1"/>
</dbReference>
<dbReference type="GO" id="GO:0005634">
    <property type="term" value="C:nucleus"/>
    <property type="evidence" value="ECO:0007669"/>
    <property type="project" value="UniProtKB-SubCell"/>
</dbReference>
<dbReference type="InterPro" id="IPR003105">
    <property type="entry name" value="SRA_YDG"/>
</dbReference>
<name>A0A6P6U320_COFAR</name>
<proteinExistence type="predicted"/>
<keyword evidence="2 3" id="KW-0539">Nucleus</keyword>
<dbReference type="PROSITE" id="PS51015">
    <property type="entry name" value="YDG"/>
    <property type="match status" value="1"/>
</dbReference>
<feature type="compositionally biased region" description="Basic and acidic residues" evidence="4">
    <location>
        <begin position="118"/>
        <end position="129"/>
    </location>
</feature>
<dbReference type="InterPro" id="IPR051357">
    <property type="entry name" value="H3K9_HMTase_SUVAR3-9"/>
</dbReference>
<gene>
    <name evidence="7 8" type="primary">LOC113707058</name>
</gene>
<dbReference type="InterPro" id="IPR015947">
    <property type="entry name" value="PUA-like_sf"/>
</dbReference>
<feature type="compositionally biased region" description="Basic and acidic residues" evidence="4">
    <location>
        <begin position="140"/>
        <end position="150"/>
    </location>
</feature>
<dbReference type="OrthoDB" id="5792673at2759"/>
<sequence>MEHWSKTSLMEPFPLGGRRKKRDMKDVDGDQGPVSATKAQKVEKSFPIVRVPHGIFMRPVDTNQGMINKELPEIQVNHIKSPKFLRDLIFNLQDGTLVPKLGHEQKASSSKNIPSSSKHHESSDIRTRIEPPVSTIDNENEIRELKKDVIQENSKPQGLRSSTSSSDQSLARKKVKDILHHFRHYVEHLSKEETRPEFAASNMIKKKFWYPHVPILGSVPGIEIGDRFHNRMEIHVLCLHRPPQGGIDWMNYGRRKVAISVVASGGYSNHMSNQGTLIYSGQGGNQYGPGTQGKAEDQKLSKGNLALMNSIVKKNPVRVIRRSEISGHYFYDGLYTVEEMWKERGNHGKLIFKFKLVKIPGQVSLSNQRN</sequence>
<dbReference type="GeneID" id="113707058"/>
<reference evidence="6" key="1">
    <citation type="journal article" date="2025" name="Foods">
        <title>Unveiling the Microbial Signatures of Arabica Coffee Cherries: Insights into Ripeness Specific Diversity, Functional Traits, and Implications for Quality and Safety.</title>
        <authorList>
            <consortium name="RefSeq"/>
            <person name="Tenea G.N."/>
            <person name="Cifuentes V."/>
            <person name="Reyes P."/>
            <person name="Cevallos-Vallejos M."/>
        </authorList>
    </citation>
    <scope>NUCLEOTIDE SEQUENCE [LARGE SCALE GENOMIC DNA]</scope>
</reference>
<evidence type="ECO:0000256" key="3">
    <source>
        <dbReference type="PROSITE-ProRule" id="PRU00358"/>
    </source>
</evidence>